<feature type="compositionally biased region" description="Low complexity" evidence="1">
    <location>
        <begin position="197"/>
        <end position="226"/>
    </location>
</feature>
<dbReference type="PhylomeDB" id="A0A0G4H940"/>
<sequence>MFTNFRSLFTLSTSDSSNVEKYIKTVKAAYQEISRLSLQEEIVPVWSGVRDKTDLSTWRVEKKLVPLLDPLTHRQGQLASLVLINGISNSTVRANVESSIAPHMPFNGDDGAVAKFRHFAQPSCFSRLLANPSIPAQTHGMQLTVDPASPVSPPLSLSLVVLTNGHLPACLKAAKQKKQHRGNRTQSHVVKTYSGESAVSPPVSSSCDSSPASNQPPSQQPKSSFS</sequence>
<name>A0A0G4H940_9ALVE</name>
<dbReference type="EMBL" id="CDMZ01001997">
    <property type="protein sequence ID" value="CEM40226.1"/>
    <property type="molecule type" value="Genomic_DNA"/>
</dbReference>
<dbReference type="VEuPathDB" id="CryptoDB:Cvel_25146"/>
<gene>
    <name evidence="2" type="ORF">Cvel_25146</name>
</gene>
<reference evidence="2" key="1">
    <citation type="submission" date="2014-11" db="EMBL/GenBank/DDBJ databases">
        <authorList>
            <person name="Otto D Thomas"/>
            <person name="Naeem Raeece"/>
        </authorList>
    </citation>
    <scope>NUCLEOTIDE SEQUENCE</scope>
</reference>
<protein>
    <submittedName>
        <fullName evidence="2">Uncharacterized protein</fullName>
    </submittedName>
</protein>
<feature type="region of interest" description="Disordered" evidence="1">
    <location>
        <begin position="175"/>
        <end position="226"/>
    </location>
</feature>
<dbReference type="AlphaFoldDB" id="A0A0G4H940"/>
<accession>A0A0G4H940</accession>
<evidence type="ECO:0000256" key="1">
    <source>
        <dbReference type="SAM" id="MobiDB-lite"/>
    </source>
</evidence>
<proteinExistence type="predicted"/>
<organism evidence="2">
    <name type="scientific">Chromera velia CCMP2878</name>
    <dbReference type="NCBI Taxonomy" id="1169474"/>
    <lineage>
        <taxon>Eukaryota</taxon>
        <taxon>Sar</taxon>
        <taxon>Alveolata</taxon>
        <taxon>Colpodellida</taxon>
        <taxon>Chromeraceae</taxon>
        <taxon>Chromera</taxon>
    </lineage>
</organism>
<evidence type="ECO:0000313" key="2">
    <source>
        <dbReference type="EMBL" id="CEM40226.1"/>
    </source>
</evidence>